<feature type="domain" description="YitH/HolE acetyltransferase (GNAT)" evidence="1">
    <location>
        <begin position="2"/>
        <end position="64"/>
    </location>
</feature>
<sequence length="81" mass="8862">MIGPIVALSDADAVALCGPLMTPHRGRFLRVDTREPEGEFRRFLSVSGIVEHDTVQRMSLETLPEPAGPQRTYGLVSQALT</sequence>
<dbReference type="AlphaFoldDB" id="A0A386UKV7"/>
<dbReference type="InterPro" id="IPR041496">
    <property type="entry name" value="YitH/HolE_GNAT"/>
</dbReference>
<evidence type="ECO:0000259" key="1">
    <source>
        <dbReference type="Pfam" id="PF18014"/>
    </source>
</evidence>
<organism evidence="2 3">
    <name type="scientific">Paracoccus yeei</name>
    <dbReference type="NCBI Taxonomy" id="147645"/>
    <lineage>
        <taxon>Bacteria</taxon>
        <taxon>Pseudomonadati</taxon>
        <taxon>Pseudomonadota</taxon>
        <taxon>Alphaproteobacteria</taxon>
        <taxon>Rhodobacterales</taxon>
        <taxon>Paracoccaceae</taxon>
        <taxon>Paracoccus</taxon>
    </lineage>
</organism>
<evidence type="ECO:0000313" key="2">
    <source>
        <dbReference type="EMBL" id="AYF00780.1"/>
    </source>
</evidence>
<gene>
    <name evidence="2" type="ORF">PY32053_01122</name>
</gene>
<protein>
    <recommendedName>
        <fullName evidence="1">YitH/HolE acetyltransferase (GNAT) domain-containing protein</fullName>
    </recommendedName>
</protein>
<evidence type="ECO:0000313" key="3">
    <source>
        <dbReference type="Proteomes" id="UP000272010"/>
    </source>
</evidence>
<reference evidence="3" key="1">
    <citation type="submission" date="2018-07" db="EMBL/GenBank/DDBJ databases">
        <title>Genome Structure of the Opportunistic Pathogen Paracoccus yeei (Alphaproteobacteria) and Identification of Putative Virulence Factors.</title>
        <authorList>
            <person name="Lasek R."/>
            <person name="Szuplewska M."/>
            <person name="Mitura M."/>
            <person name="Decewicz P."/>
            <person name="Chmielowska C."/>
            <person name="Pawlot A."/>
            <person name="Sentkowska D."/>
            <person name="Czarnecki J."/>
            <person name="Bartosik D."/>
        </authorList>
    </citation>
    <scope>NUCLEOTIDE SEQUENCE [LARGE SCALE GENOMIC DNA]</scope>
    <source>
        <strain evidence="3">CCUG 32053</strain>
    </source>
</reference>
<proteinExistence type="predicted"/>
<dbReference type="Pfam" id="PF18014">
    <property type="entry name" value="Acetyltransf_18"/>
    <property type="match status" value="1"/>
</dbReference>
<name>A0A386UKV7_9RHOB</name>
<dbReference type="Proteomes" id="UP000272010">
    <property type="component" value="Chromosome"/>
</dbReference>
<accession>A0A386UKV7</accession>
<dbReference type="Gene3D" id="3.40.630.90">
    <property type="match status" value="1"/>
</dbReference>
<dbReference type="EMBL" id="CP031078">
    <property type="protein sequence ID" value="AYF00780.1"/>
    <property type="molecule type" value="Genomic_DNA"/>
</dbReference>